<comment type="caution">
    <text evidence="2">The sequence shown here is derived from an EMBL/GenBank/DDBJ whole genome shotgun (WGS) entry which is preliminary data.</text>
</comment>
<feature type="compositionally biased region" description="Acidic residues" evidence="1">
    <location>
        <begin position="470"/>
        <end position="488"/>
    </location>
</feature>
<dbReference type="Proteomes" id="UP001215280">
    <property type="component" value="Unassembled WGS sequence"/>
</dbReference>
<dbReference type="AlphaFoldDB" id="A0AAD7IT00"/>
<name>A0AAD7IT00_9AGAR</name>
<evidence type="ECO:0000313" key="3">
    <source>
        <dbReference type="Proteomes" id="UP001215280"/>
    </source>
</evidence>
<feature type="region of interest" description="Disordered" evidence="1">
    <location>
        <begin position="460"/>
        <end position="495"/>
    </location>
</feature>
<keyword evidence="3" id="KW-1185">Reference proteome</keyword>
<organism evidence="2 3">
    <name type="scientific">Mycena maculata</name>
    <dbReference type="NCBI Taxonomy" id="230809"/>
    <lineage>
        <taxon>Eukaryota</taxon>
        <taxon>Fungi</taxon>
        <taxon>Dikarya</taxon>
        <taxon>Basidiomycota</taxon>
        <taxon>Agaricomycotina</taxon>
        <taxon>Agaricomycetes</taxon>
        <taxon>Agaricomycetidae</taxon>
        <taxon>Agaricales</taxon>
        <taxon>Marasmiineae</taxon>
        <taxon>Mycenaceae</taxon>
        <taxon>Mycena</taxon>
    </lineage>
</organism>
<accession>A0AAD7IT00</accession>
<feature type="region of interest" description="Disordered" evidence="1">
    <location>
        <begin position="383"/>
        <end position="445"/>
    </location>
</feature>
<feature type="compositionally biased region" description="Polar residues" evidence="1">
    <location>
        <begin position="394"/>
        <end position="409"/>
    </location>
</feature>
<dbReference type="EMBL" id="JARJLG010000087">
    <property type="protein sequence ID" value="KAJ7749092.1"/>
    <property type="molecule type" value="Genomic_DNA"/>
</dbReference>
<proteinExistence type="predicted"/>
<evidence type="ECO:0000313" key="2">
    <source>
        <dbReference type="EMBL" id="KAJ7749092.1"/>
    </source>
</evidence>
<sequence length="495" mass="54466">MITGKALNFKLFSKKSRLLGPLEDSKGAQAHALGDVIILCHLNLPEVDVMATVDAYSLHFILSLSHFEYTNMMPIFDSGVLALESHLDDYNLVQYLLSFPYLDSDAEITEYYMTCSASLNPKLTASNSLSHHFSVKDEQFFWDLTPRDTSPIEGWHAQDNQVNNTNRSLIEAIFLPWSNLAYGRMVAIQLKPDSPRRHCTCQARVRAKNAETANAEGGNKHLKARLAAAVQLTWSRDVEIQHLRSELNSRNLIGIPMQDSGAVPSTPQHKVPAVLPTTLIDISHSPDSGIAPGSSSPVASPSKLPTLLFSGILGIQRLFFPNDSDLDYVDALRSDRMNNVFEEMGCHAVNGNVESDVHPEFLRKSIAVLTYIYPMGGTIGAASEMPAHKKKRTNVSGLRNQGSNRSSPAVSAPFTAPPSPSLEPAEPLFGANPDQSDSKIATDDEEQCTMFDSFRNDWEAEERALTNSDIDSELGSDADWDMDEEEGLESMKALA</sequence>
<gene>
    <name evidence="2" type="ORF">DFH07DRAFT_775559</name>
</gene>
<reference evidence="2" key="1">
    <citation type="submission" date="2023-03" db="EMBL/GenBank/DDBJ databases">
        <title>Massive genome expansion in bonnet fungi (Mycena s.s.) driven by repeated elements and novel gene families across ecological guilds.</title>
        <authorList>
            <consortium name="Lawrence Berkeley National Laboratory"/>
            <person name="Harder C.B."/>
            <person name="Miyauchi S."/>
            <person name="Viragh M."/>
            <person name="Kuo A."/>
            <person name="Thoen E."/>
            <person name="Andreopoulos B."/>
            <person name="Lu D."/>
            <person name="Skrede I."/>
            <person name="Drula E."/>
            <person name="Henrissat B."/>
            <person name="Morin E."/>
            <person name="Kohler A."/>
            <person name="Barry K."/>
            <person name="LaButti K."/>
            <person name="Morin E."/>
            <person name="Salamov A."/>
            <person name="Lipzen A."/>
            <person name="Mereny Z."/>
            <person name="Hegedus B."/>
            <person name="Baldrian P."/>
            <person name="Stursova M."/>
            <person name="Weitz H."/>
            <person name="Taylor A."/>
            <person name="Grigoriev I.V."/>
            <person name="Nagy L.G."/>
            <person name="Martin F."/>
            <person name="Kauserud H."/>
        </authorList>
    </citation>
    <scope>NUCLEOTIDE SEQUENCE</scope>
    <source>
        <strain evidence="2">CBHHK188m</strain>
    </source>
</reference>
<protein>
    <submittedName>
        <fullName evidence="2">Uncharacterized protein</fullName>
    </submittedName>
</protein>
<evidence type="ECO:0000256" key="1">
    <source>
        <dbReference type="SAM" id="MobiDB-lite"/>
    </source>
</evidence>